<sequence length="213" mass="24497">MTLAVGNLAKFCRIKVPFSIKCSQPAYEAVRGIFIGPQLYQEQKRTDCFSQFKPMSETRFTAVTHIIMDLDGVLLDTARYYFDAHMKYLLKFKKRYTPELKMHSIGIKDEDAGRYLIEELDLPMTPAVYAHGIWQDLRINFPKAKIMDGAKELVCHLYNNEIPVALATSSDTKSFELKTKNHKEILKYFCHIVIGDDPEIKHGKPAPDIYEVT</sequence>
<dbReference type="InterPro" id="IPR041492">
    <property type="entry name" value="HAD_2"/>
</dbReference>
<accession>A0A161MPS1</accession>
<evidence type="ECO:0000313" key="1">
    <source>
        <dbReference type="EMBL" id="JAS00269.1"/>
    </source>
</evidence>
<protein>
    <submittedName>
        <fullName evidence="1">Pseudouridine-5-phosphatase</fullName>
    </submittedName>
</protein>
<dbReference type="InterPro" id="IPR023214">
    <property type="entry name" value="HAD_sf"/>
</dbReference>
<organism evidence="1">
    <name type="scientific">Triatoma infestans</name>
    <name type="common">Assassin bug</name>
    <dbReference type="NCBI Taxonomy" id="30076"/>
    <lineage>
        <taxon>Eukaryota</taxon>
        <taxon>Metazoa</taxon>
        <taxon>Ecdysozoa</taxon>
        <taxon>Arthropoda</taxon>
        <taxon>Hexapoda</taxon>
        <taxon>Insecta</taxon>
        <taxon>Pterygota</taxon>
        <taxon>Neoptera</taxon>
        <taxon>Paraneoptera</taxon>
        <taxon>Hemiptera</taxon>
        <taxon>Heteroptera</taxon>
        <taxon>Panheteroptera</taxon>
        <taxon>Cimicomorpha</taxon>
        <taxon>Reduviidae</taxon>
        <taxon>Triatominae</taxon>
        <taxon>Triatoma</taxon>
    </lineage>
</organism>
<dbReference type="PANTHER" id="PTHR18901">
    <property type="entry name" value="2-DEOXYGLUCOSE-6-PHOSPHATE PHOSPHATASE 2"/>
    <property type="match status" value="1"/>
</dbReference>
<dbReference type="InterPro" id="IPR036412">
    <property type="entry name" value="HAD-like_sf"/>
</dbReference>
<dbReference type="SFLD" id="SFLDS00003">
    <property type="entry name" value="Haloacid_Dehalogenase"/>
    <property type="match status" value="1"/>
</dbReference>
<dbReference type="GO" id="GO:0016791">
    <property type="term" value="F:phosphatase activity"/>
    <property type="evidence" value="ECO:0007669"/>
    <property type="project" value="TreeGrafter"/>
</dbReference>
<dbReference type="Pfam" id="PF13419">
    <property type="entry name" value="HAD_2"/>
    <property type="match status" value="1"/>
</dbReference>
<dbReference type="Gene3D" id="1.10.150.240">
    <property type="entry name" value="Putative phosphatase, domain 2"/>
    <property type="match status" value="1"/>
</dbReference>
<name>A0A161MPS1_TRIIF</name>
<dbReference type="SUPFAM" id="SSF56784">
    <property type="entry name" value="HAD-like"/>
    <property type="match status" value="1"/>
</dbReference>
<reference evidence="1" key="2">
    <citation type="journal article" date="2017" name="J. Med. Entomol.">
        <title>Transcriptome Analysis of the Triatoma infestans (Hemiptera: Reduviidae) Integument.</title>
        <authorList>
            <person name="Calderon-Fernandez G.M."/>
            <person name="Moriconi D.E."/>
            <person name="Dulbecco A.B."/>
            <person name="Juarez M.P."/>
        </authorList>
    </citation>
    <scope>NUCLEOTIDE SEQUENCE</scope>
    <source>
        <strain evidence="1">Int1</strain>
        <tissue evidence="1">Integument</tissue>
    </source>
</reference>
<dbReference type="SFLD" id="SFLDG01129">
    <property type="entry name" value="C1.5:_HAD__Beta-PGM__Phosphata"/>
    <property type="match status" value="1"/>
</dbReference>
<dbReference type="Gene3D" id="3.40.50.1000">
    <property type="entry name" value="HAD superfamily/HAD-like"/>
    <property type="match status" value="1"/>
</dbReference>
<feature type="non-terminal residue" evidence="1">
    <location>
        <position position="213"/>
    </location>
</feature>
<reference evidence="1" key="1">
    <citation type="submission" date="2016-04" db="EMBL/GenBank/DDBJ databases">
        <authorList>
            <person name="Calderon-Fernandez G.M.Sr."/>
        </authorList>
    </citation>
    <scope>NUCLEOTIDE SEQUENCE</scope>
    <source>
        <strain evidence="1">Int1</strain>
        <tissue evidence="1">Integument</tissue>
    </source>
</reference>
<proteinExistence type="predicted"/>
<dbReference type="PANTHER" id="PTHR18901:SF38">
    <property type="entry name" value="PSEUDOURIDINE-5'-PHOSPHATASE"/>
    <property type="match status" value="1"/>
</dbReference>
<dbReference type="EMBL" id="GEMB01002932">
    <property type="protein sequence ID" value="JAS00269.1"/>
    <property type="molecule type" value="Transcribed_RNA"/>
</dbReference>
<dbReference type="AlphaFoldDB" id="A0A161MPS1"/>
<dbReference type="InterPro" id="IPR023198">
    <property type="entry name" value="PGP-like_dom2"/>
</dbReference>